<gene>
    <name evidence="1" type="ORF">HMPREF9626_0966</name>
</gene>
<protein>
    <submittedName>
        <fullName evidence="1">Uncharacterized protein</fullName>
    </submittedName>
</protein>
<sequence>MGESLLPDTVNILISHMLVIAKEKTKKKERKSKWLFSTE</sequence>
<evidence type="ECO:0000313" key="2">
    <source>
        <dbReference type="Proteomes" id="UP000003812"/>
    </source>
</evidence>
<name>E3CFG4_STRPA</name>
<dbReference type="EMBL" id="AEKM01000013">
    <property type="protein sequence ID" value="EFQ54536.1"/>
    <property type="molecule type" value="Genomic_DNA"/>
</dbReference>
<reference evidence="1 2" key="1">
    <citation type="submission" date="2010-10" db="EMBL/GenBank/DDBJ databases">
        <authorList>
            <person name="Durkin A.S."/>
            <person name="Madupu R."/>
            <person name="Torralba M."/>
            <person name="Gillis M."/>
            <person name="Methe B."/>
            <person name="Sutton G."/>
            <person name="Nelson K.E."/>
        </authorList>
    </citation>
    <scope>NUCLEOTIDE SEQUENCE [LARGE SCALE GENOMIC DNA]</scope>
    <source>
        <strain evidence="1 2">F0405</strain>
    </source>
</reference>
<dbReference type="Proteomes" id="UP000003812">
    <property type="component" value="Unassembled WGS sequence"/>
</dbReference>
<dbReference type="AlphaFoldDB" id="E3CFG4"/>
<accession>E3CFG4</accession>
<comment type="caution">
    <text evidence="1">The sequence shown here is derived from an EMBL/GenBank/DDBJ whole genome shotgun (WGS) entry which is preliminary data.</text>
</comment>
<evidence type="ECO:0000313" key="1">
    <source>
        <dbReference type="EMBL" id="EFQ54536.1"/>
    </source>
</evidence>
<organism evidence="1 2">
    <name type="scientific">Streptococcus parasanguinis F0405</name>
    <dbReference type="NCBI Taxonomy" id="905067"/>
    <lineage>
        <taxon>Bacteria</taxon>
        <taxon>Bacillati</taxon>
        <taxon>Bacillota</taxon>
        <taxon>Bacilli</taxon>
        <taxon>Lactobacillales</taxon>
        <taxon>Streptococcaceae</taxon>
        <taxon>Streptococcus</taxon>
    </lineage>
</organism>
<proteinExistence type="predicted"/>